<dbReference type="InterPro" id="IPR008271">
    <property type="entry name" value="Ser/Thr_kinase_AS"/>
</dbReference>
<dbReference type="SMART" id="SM00220">
    <property type="entry name" value="S_TKc"/>
    <property type="match status" value="1"/>
</dbReference>
<feature type="domain" description="Protein kinase" evidence="10">
    <location>
        <begin position="178"/>
        <end position="462"/>
    </location>
</feature>
<dbReference type="GO" id="GO:0032968">
    <property type="term" value="P:positive regulation of transcription elongation by RNA polymerase II"/>
    <property type="evidence" value="ECO:0007669"/>
    <property type="project" value="TreeGrafter"/>
</dbReference>
<comment type="similarity">
    <text evidence="1">Belongs to the protein kinase superfamily. CMGC Ser/Thr protein kinase family. CDC2/CDKX subfamily.</text>
</comment>
<dbReference type="GO" id="GO:0005524">
    <property type="term" value="F:ATP binding"/>
    <property type="evidence" value="ECO:0007669"/>
    <property type="project" value="UniProtKB-UniRule"/>
</dbReference>
<feature type="binding site" evidence="7">
    <location>
        <position position="207"/>
    </location>
    <ligand>
        <name>ATP</name>
        <dbReference type="ChEBI" id="CHEBI:30616"/>
    </ligand>
</feature>
<dbReference type="CDD" id="cd07840">
    <property type="entry name" value="STKc_CDK9_like"/>
    <property type="match status" value="1"/>
</dbReference>
<dbReference type="InterPro" id="IPR050108">
    <property type="entry name" value="CDK"/>
</dbReference>
<reference evidence="11" key="1">
    <citation type="submission" date="2022-08" db="EMBL/GenBank/DDBJ databases">
        <authorList>
            <person name="Gutierrez-Valencia J."/>
        </authorList>
    </citation>
    <scope>NUCLEOTIDE SEQUENCE</scope>
</reference>
<dbReference type="FunFam" id="1.10.510.10:FF:000624">
    <property type="entry name" value="Mitogen-activated protein kinase"/>
    <property type="match status" value="1"/>
</dbReference>
<keyword evidence="4 7" id="KW-0547">Nucleotide-binding</keyword>
<dbReference type="PANTHER" id="PTHR24056:SF384">
    <property type="entry name" value="PROTEIN KINASE SUPERFAMILY PROTEIN"/>
    <property type="match status" value="1"/>
</dbReference>
<feature type="compositionally biased region" description="Low complexity" evidence="9">
    <location>
        <begin position="19"/>
        <end position="40"/>
    </location>
</feature>
<dbReference type="PANTHER" id="PTHR24056">
    <property type="entry name" value="CELL DIVISION PROTEIN KINASE"/>
    <property type="match status" value="1"/>
</dbReference>
<keyword evidence="3" id="KW-0808">Transferase</keyword>
<dbReference type="PROSITE" id="PS50011">
    <property type="entry name" value="PROTEIN_KINASE_DOM"/>
    <property type="match status" value="1"/>
</dbReference>
<evidence type="ECO:0000256" key="7">
    <source>
        <dbReference type="PROSITE-ProRule" id="PRU10141"/>
    </source>
</evidence>
<dbReference type="Proteomes" id="UP001154282">
    <property type="component" value="Unassembled WGS sequence"/>
</dbReference>
<evidence type="ECO:0000256" key="9">
    <source>
        <dbReference type="SAM" id="MobiDB-lite"/>
    </source>
</evidence>
<evidence type="ECO:0000259" key="10">
    <source>
        <dbReference type="PROSITE" id="PS50011"/>
    </source>
</evidence>
<evidence type="ECO:0000256" key="8">
    <source>
        <dbReference type="RuleBase" id="RU000304"/>
    </source>
</evidence>
<dbReference type="Pfam" id="PF00069">
    <property type="entry name" value="Pkinase"/>
    <property type="match status" value="1"/>
</dbReference>
<accession>A0AAV0RJZ5</accession>
<feature type="compositionally biased region" description="Low complexity" evidence="9">
    <location>
        <begin position="70"/>
        <end position="80"/>
    </location>
</feature>
<dbReference type="FunFam" id="3.30.200.20:FF:000021">
    <property type="entry name" value="probable serine/threonine-protein kinase At1g54610"/>
    <property type="match status" value="1"/>
</dbReference>
<gene>
    <name evidence="11" type="ORF">LITE_LOCUS48075</name>
</gene>
<dbReference type="Gene3D" id="3.30.200.20">
    <property type="entry name" value="Phosphorylase Kinase, domain 1"/>
    <property type="match status" value="1"/>
</dbReference>
<evidence type="ECO:0000256" key="4">
    <source>
        <dbReference type="ARBA" id="ARBA00022741"/>
    </source>
</evidence>
<keyword evidence="12" id="KW-1185">Reference proteome</keyword>
<dbReference type="SUPFAM" id="SSF56112">
    <property type="entry name" value="Protein kinase-like (PK-like)"/>
    <property type="match status" value="1"/>
</dbReference>
<dbReference type="PROSITE" id="PS00108">
    <property type="entry name" value="PROTEIN_KINASE_ST"/>
    <property type="match status" value="1"/>
</dbReference>
<dbReference type="GO" id="GO:0000307">
    <property type="term" value="C:cyclin-dependent protein kinase holoenzyme complex"/>
    <property type="evidence" value="ECO:0007669"/>
    <property type="project" value="TreeGrafter"/>
</dbReference>
<evidence type="ECO:0000313" key="12">
    <source>
        <dbReference type="Proteomes" id="UP001154282"/>
    </source>
</evidence>
<organism evidence="11 12">
    <name type="scientific">Linum tenue</name>
    <dbReference type="NCBI Taxonomy" id="586396"/>
    <lineage>
        <taxon>Eukaryota</taxon>
        <taxon>Viridiplantae</taxon>
        <taxon>Streptophyta</taxon>
        <taxon>Embryophyta</taxon>
        <taxon>Tracheophyta</taxon>
        <taxon>Spermatophyta</taxon>
        <taxon>Magnoliopsida</taxon>
        <taxon>eudicotyledons</taxon>
        <taxon>Gunneridae</taxon>
        <taxon>Pentapetalae</taxon>
        <taxon>rosids</taxon>
        <taxon>fabids</taxon>
        <taxon>Malpighiales</taxon>
        <taxon>Linaceae</taxon>
        <taxon>Linum</taxon>
    </lineage>
</organism>
<dbReference type="AlphaFoldDB" id="A0AAV0RJZ5"/>
<comment type="caution">
    <text evidence="11">The sequence shown here is derived from an EMBL/GenBank/DDBJ whole genome shotgun (WGS) entry which is preliminary data.</text>
</comment>
<dbReference type="EMBL" id="CAMGYJ010000011">
    <property type="protein sequence ID" value="CAI0556737.1"/>
    <property type="molecule type" value="Genomic_DNA"/>
</dbReference>
<evidence type="ECO:0000313" key="11">
    <source>
        <dbReference type="EMBL" id="CAI0556737.1"/>
    </source>
</evidence>
<dbReference type="Gene3D" id="1.10.510.10">
    <property type="entry name" value="Transferase(Phosphotransferase) domain 1"/>
    <property type="match status" value="1"/>
</dbReference>
<keyword evidence="6 7" id="KW-0067">ATP-binding</keyword>
<dbReference type="GO" id="GO:0008353">
    <property type="term" value="F:RNA polymerase II CTD heptapeptide repeat kinase activity"/>
    <property type="evidence" value="ECO:0007669"/>
    <property type="project" value="TreeGrafter"/>
</dbReference>
<feature type="region of interest" description="Disordered" evidence="9">
    <location>
        <begin position="12"/>
        <end position="93"/>
    </location>
</feature>
<dbReference type="PROSITE" id="PS00107">
    <property type="entry name" value="PROTEIN_KINASE_ATP"/>
    <property type="match status" value="1"/>
</dbReference>
<evidence type="ECO:0000256" key="5">
    <source>
        <dbReference type="ARBA" id="ARBA00022777"/>
    </source>
</evidence>
<sequence>MGCICFKGAQEQDLSPSHNNNNNNNDKDQSNLNDKSSNQLVAPTPCKTEAYHDHDPSNYSSRSASRRGSRYGSRQSSRVSHYNPNAIGIGKNSNNGSVGDRIFVNENKLVSKSARHHQRGTTMDLSSGSNFFYLPRMSRTFSMPGDGDGEIDPGWPQWLTSVAGDAVRGWLPRQATSFEKLEKIGQGTYSTVYRARDLQTGKIVAMKKVRFVNMDPESVRFMAREINILRKLDHPNVMRLECIVTSRMSESLYLVFEYMEHDLTGLATRPGVRFTEQQIKCYMQQLLRGLQHCHDCGILHRDIKGSNLLINNNGVLKLGDFGLANFYRGSQQQGLTSRVVTLWYRAPELLLGATQYGVGIDLWSAGCILAELFAGKHIMPGRTEVEQMHKIFKLCGSPSEEYWQKTKFPHATSFKPQQPYKRCVEETFIKFPPSALALVDQLLSIEPEARGTAASALESQVS</sequence>
<proteinExistence type="inferred from homology"/>
<dbReference type="GO" id="GO:0005634">
    <property type="term" value="C:nucleus"/>
    <property type="evidence" value="ECO:0007669"/>
    <property type="project" value="TreeGrafter"/>
</dbReference>
<dbReference type="InterPro" id="IPR000719">
    <property type="entry name" value="Prot_kinase_dom"/>
</dbReference>
<evidence type="ECO:0000256" key="3">
    <source>
        <dbReference type="ARBA" id="ARBA00022679"/>
    </source>
</evidence>
<dbReference type="InterPro" id="IPR011009">
    <property type="entry name" value="Kinase-like_dom_sf"/>
</dbReference>
<keyword evidence="2 8" id="KW-0723">Serine/threonine-protein kinase</keyword>
<keyword evidence="5" id="KW-0418">Kinase</keyword>
<dbReference type="InterPro" id="IPR017441">
    <property type="entry name" value="Protein_kinase_ATP_BS"/>
</dbReference>
<evidence type="ECO:0000256" key="2">
    <source>
        <dbReference type="ARBA" id="ARBA00022527"/>
    </source>
</evidence>
<evidence type="ECO:0000256" key="6">
    <source>
        <dbReference type="ARBA" id="ARBA00022840"/>
    </source>
</evidence>
<evidence type="ECO:0000256" key="1">
    <source>
        <dbReference type="ARBA" id="ARBA00006485"/>
    </source>
</evidence>
<protein>
    <recommendedName>
        <fullName evidence="10">Protein kinase domain-containing protein</fullName>
    </recommendedName>
</protein>
<name>A0AAV0RJZ5_9ROSI</name>